<dbReference type="GO" id="GO:0015192">
    <property type="term" value="F:L-phenylalanine transmembrane transporter activity"/>
    <property type="evidence" value="ECO:0007669"/>
    <property type="project" value="TreeGrafter"/>
</dbReference>
<dbReference type="EMBL" id="QGGG01000001">
    <property type="protein sequence ID" value="PWJ86538.1"/>
    <property type="molecule type" value="Genomic_DNA"/>
</dbReference>
<keyword evidence="2" id="KW-0813">Transport</keyword>
<dbReference type="RefSeq" id="WP_109611489.1">
    <property type="nucleotide sequence ID" value="NZ_QGGG01000001.1"/>
</dbReference>
<dbReference type="InterPro" id="IPR003439">
    <property type="entry name" value="ABC_transporter-like_ATP-bd"/>
</dbReference>
<dbReference type="SMART" id="SM00382">
    <property type="entry name" value="AAA"/>
    <property type="match status" value="1"/>
</dbReference>
<dbReference type="InterPro" id="IPR003593">
    <property type="entry name" value="AAA+_ATPase"/>
</dbReference>
<dbReference type="SUPFAM" id="SSF52540">
    <property type="entry name" value="P-loop containing nucleoside triphosphate hydrolases"/>
    <property type="match status" value="1"/>
</dbReference>
<dbReference type="GO" id="GO:0005304">
    <property type="term" value="F:L-valine transmembrane transporter activity"/>
    <property type="evidence" value="ECO:0007669"/>
    <property type="project" value="TreeGrafter"/>
</dbReference>
<dbReference type="CDD" id="cd03219">
    <property type="entry name" value="ABC_Mj1267_LivG_branched"/>
    <property type="match status" value="1"/>
</dbReference>
<dbReference type="Proteomes" id="UP000245396">
    <property type="component" value="Unassembled WGS sequence"/>
</dbReference>
<evidence type="ECO:0000256" key="2">
    <source>
        <dbReference type="ARBA" id="ARBA00022448"/>
    </source>
</evidence>
<dbReference type="STRING" id="1192868.GCA_000304395_03029"/>
<dbReference type="OrthoDB" id="7158404at2"/>
<evidence type="ECO:0000313" key="7">
    <source>
        <dbReference type="Proteomes" id="UP000245396"/>
    </source>
</evidence>
<dbReference type="GO" id="GO:0015808">
    <property type="term" value="P:L-alanine transport"/>
    <property type="evidence" value="ECO:0007669"/>
    <property type="project" value="TreeGrafter"/>
</dbReference>
<gene>
    <name evidence="6" type="ORF">C7441_101419</name>
</gene>
<accession>A0A316CAL3</accession>
<dbReference type="Pfam" id="PF12399">
    <property type="entry name" value="BCA_ABC_TP_C"/>
    <property type="match status" value="1"/>
</dbReference>
<feature type="domain" description="ABC transporter" evidence="5">
    <location>
        <begin position="2"/>
        <end position="247"/>
    </location>
</feature>
<dbReference type="GO" id="GO:0042941">
    <property type="term" value="P:D-alanine transmembrane transport"/>
    <property type="evidence" value="ECO:0007669"/>
    <property type="project" value="TreeGrafter"/>
</dbReference>
<dbReference type="GO" id="GO:0015188">
    <property type="term" value="F:L-isoleucine transmembrane transporter activity"/>
    <property type="evidence" value="ECO:0007669"/>
    <property type="project" value="TreeGrafter"/>
</dbReference>
<dbReference type="InterPro" id="IPR027417">
    <property type="entry name" value="P-loop_NTPase"/>
</dbReference>
<dbReference type="AlphaFoldDB" id="A0A316CAL3"/>
<proteinExistence type="inferred from homology"/>
<name>A0A316CAL3_PSESE</name>
<dbReference type="GO" id="GO:1903805">
    <property type="term" value="P:L-valine import across plasma membrane"/>
    <property type="evidence" value="ECO:0007669"/>
    <property type="project" value="TreeGrafter"/>
</dbReference>
<keyword evidence="4 6" id="KW-0067">ATP-binding</keyword>
<organism evidence="6 7">
    <name type="scientific">Pseudaminobacter salicylatoxidans</name>
    <dbReference type="NCBI Taxonomy" id="93369"/>
    <lineage>
        <taxon>Bacteria</taxon>
        <taxon>Pseudomonadati</taxon>
        <taxon>Pseudomonadota</taxon>
        <taxon>Alphaproteobacteria</taxon>
        <taxon>Hyphomicrobiales</taxon>
        <taxon>Phyllobacteriaceae</taxon>
        <taxon>Pseudaminobacter</taxon>
    </lineage>
</organism>
<comment type="caution">
    <text evidence="6">The sequence shown here is derived from an EMBL/GenBank/DDBJ whole genome shotgun (WGS) entry which is preliminary data.</text>
</comment>
<dbReference type="GO" id="GO:0005524">
    <property type="term" value="F:ATP binding"/>
    <property type="evidence" value="ECO:0007669"/>
    <property type="project" value="UniProtKB-KW"/>
</dbReference>
<dbReference type="InterPro" id="IPR051120">
    <property type="entry name" value="ABC_AA/LPS_Transport"/>
</dbReference>
<comment type="similarity">
    <text evidence="1">Belongs to the ABC transporter superfamily.</text>
</comment>
<dbReference type="PANTHER" id="PTHR45772">
    <property type="entry name" value="CONSERVED COMPONENT OF ABC TRANSPORTER FOR NATURAL AMINO ACIDS-RELATED"/>
    <property type="match status" value="1"/>
</dbReference>
<dbReference type="InterPro" id="IPR017871">
    <property type="entry name" value="ABC_transporter-like_CS"/>
</dbReference>
<dbReference type="GO" id="GO:1903806">
    <property type="term" value="P:L-isoleucine import across plasma membrane"/>
    <property type="evidence" value="ECO:0007669"/>
    <property type="project" value="TreeGrafter"/>
</dbReference>
<dbReference type="PANTHER" id="PTHR45772:SF7">
    <property type="entry name" value="AMINO ACID ABC TRANSPORTER ATP-BINDING PROTEIN"/>
    <property type="match status" value="1"/>
</dbReference>
<dbReference type="GO" id="GO:0005886">
    <property type="term" value="C:plasma membrane"/>
    <property type="evidence" value="ECO:0007669"/>
    <property type="project" value="TreeGrafter"/>
</dbReference>
<dbReference type="Gene3D" id="3.40.50.300">
    <property type="entry name" value="P-loop containing nucleotide triphosphate hydrolases"/>
    <property type="match status" value="1"/>
</dbReference>
<evidence type="ECO:0000259" key="5">
    <source>
        <dbReference type="PROSITE" id="PS50893"/>
    </source>
</evidence>
<dbReference type="Pfam" id="PF00005">
    <property type="entry name" value="ABC_tran"/>
    <property type="match status" value="1"/>
</dbReference>
<keyword evidence="7" id="KW-1185">Reference proteome</keyword>
<evidence type="ECO:0000256" key="1">
    <source>
        <dbReference type="ARBA" id="ARBA00005417"/>
    </source>
</evidence>
<dbReference type="InterPro" id="IPR032823">
    <property type="entry name" value="BCA_ABC_TP_C"/>
</dbReference>
<sequence length="252" mass="27644">MIECREIYKNYGAIKVLKGISLTIGKGETFAIIGPNGAGKTTLFKVITGESRANSGSIRLEGEDITNVSASARVTRGFGRTFQVARILAGNTVLENLIIAIEARQRNQGVKPSWWRLGPAPDVVDEARVLARRIAMADKLGLSASFLSHGDRKRLEMGMTLALKPRVLMMDEPTAGMSPSDRHDIVNVIKRLRDEEGLTIMLTEHDMDVVSDLSDRVMVMNYGETVATGSMEEIRANTAVREIYLGEEADHA</sequence>
<evidence type="ECO:0000256" key="3">
    <source>
        <dbReference type="ARBA" id="ARBA00022741"/>
    </source>
</evidence>
<dbReference type="GO" id="GO:0016887">
    <property type="term" value="F:ATP hydrolysis activity"/>
    <property type="evidence" value="ECO:0007669"/>
    <property type="project" value="InterPro"/>
</dbReference>
<evidence type="ECO:0000256" key="4">
    <source>
        <dbReference type="ARBA" id="ARBA00022840"/>
    </source>
</evidence>
<dbReference type="PROSITE" id="PS00211">
    <property type="entry name" value="ABC_TRANSPORTER_1"/>
    <property type="match status" value="1"/>
</dbReference>
<evidence type="ECO:0000313" key="6">
    <source>
        <dbReference type="EMBL" id="PWJ86538.1"/>
    </source>
</evidence>
<dbReference type="PROSITE" id="PS50893">
    <property type="entry name" value="ABC_TRANSPORTER_2"/>
    <property type="match status" value="1"/>
</dbReference>
<keyword evidence="3" id="KW-0547">Nucleotide-binding</keyword>
<reference evidence="6 7" key="1">
    <citation type="submission" date="2018-05" db="EMBL/GenBank/DDBJ databases">
        <title>Genomic Encyclopedia of Type Strains, Phase IV (KMG-IV): sequencing the most valuable type-strain genomes for metagenomic binning, comparative biology and taxonomic classification.</title>
        <authorList>
            <person name="Goeker M."/>
        </authorList>
    </citation>
    <scope>NUCLEOTIDE SEQUENCE [LARGE SCALE GENOMIC DNA]</scope>
    <source>
        <strain evidence="6 7">DSM 6986</strain>
    </source>
</reference>
<protein>
    <submittedName>
        <fullName evidence="6">Amino acid/amide ABC transporter ATP-binding protein 1 (HAAT family)</fullName>
    </submittedName>
</protein>